<proteinExistence type="predicted"/>
<accession>A0ACC3AN72</accession>
<dbReference type="EMBL" id="JAOPJF010000119">
    <property type="protein sequence ID" value="KAK1139038.1"/>
    <property type="molecule type" value="Genomic_DNA"/>
</dbReference>
<keyword evidence="2" id="KW-1185">Reference proteome</keyword>
<protein>
    <submittedName>
        <fullName evidence="1">Uncharacterized protein</fullName>
    </submittedName>
</protein>
<sequence>MAFHLDLGAESFSSSSFDLDLALHASAVFSTPPGTWNPWNTEESFRKDLITGIIWVDQGACFQLHLYISFDSESDLLLGSHSKFVSRLGDVLGNSKFWSELGLEVSFNGSNNTSHEQHPLPSYLSFNFRKSTGKSPVLKTSRIPIALQSPCDAPRVDITSTVLLSSITVRLEYTRSVQRTRPLLQSSLITETAPIPIPYNTFYNSPAVPISLHNPTVFPFDPPQIFTDKFQYIETECEVFHCLLTETELPPEPESNPPSSSRELNTLLNTALVTLIAGARNPSRKRRPIEQETQEQHLMPLSRLAPSIFSSGYRDSMNQRAQFIPSIVKSISSIIKHSRDPSLQNNAIRFQCSSQSEPQTDAEISNAHGHDTATMSLKSRLKTSLWRVTTNRILTAQGPRKQKHSSLILDPEAEAESEDEQSFEDEILFTAKPTDEIQYSLENGIDGDGEGSDRYLGTEEGDSVCGESDAESFETIDDEFNDHSVDLIDYSEIGCVDESLSFPGDLMCPDPKHIWKGQADDLKHPESPLLLSDGSTCEDAGEIMLCG</sequence>
<evidence type="ECO:0000313" key="1">
    <source>
        <dbReference type="EMBL" id="KAK1139038.1"/>
    </source>
</evidence>
<name>A0ACC3AN72_9EURO</name>
<comment type="caution">
    <text evidence="1">The sequence shown here is derived from an EMBL/GenBank/DDBJ whole genome shotgun (WGS) entry which is preliminary data.</text>
</comment>
<organism evidence="1 2">
    <name type="scientific">Aspergillus melleus</name>
    <dbReference type="NCBI Taxonomy" id="138277"/>
    <lineage>
        <taxon>Eukaryota</taxon>
        <taxon>Fungi</taxon>
        <taxon>Dikarya</taxon>
        <taxon>Ascomycota</taxon>
        <taxon>Pezizomycotina</taxon>
        <taxon>Eurotiomycetes</taxon>
        <taxon>Eurotiomycetidae</taxon>
        <taxon>Eurotiales</taxon>
        <taxon>Aspergillaceae</taxon>
        <taxon>Aspergillus</taxon>
        <taxon>Aspergillus subgen. Circumdati</taxon>
    </lineage>
</organism>
<gene>
    <name evidence="1" type="ORF">N8T08_001342</name>
</gene>
<dbReference type="Proteomes" id="UP001177260">
    <property type="component" value="Unassembled WGS sequence"/>
</dbReference>
<reference evidence="1 2" key="1">
    <citation type="journal article" date="2023" name="ACS Omega">
        <title>Identification of the Neoaspergillic Acid Biosynthesis Gene Cluster by Establishing an In Vitro CRISPR-Ribonucleoprotein Genetic System in Aspergillus melleus.</title>
        <authorList>
            <person name="Yuan B."/>
            <person name="Grau M.F."/>
            <person name="Murata R.M."/>
            <person name="Torok T."/>
            <person name="Venkateswaran K."/>
            <person name="Stajich J.E."/>
            <person name="Wang C.C.C."/>
        </authorList>
    </citation>
    <scope>NUCLEOTIDE SEQUENCE [LARGE SCALE GENOMIC DNA]</scope>
    <source>
        <strain evidence="1 2">IMV 1140</strain>
    </source>
</reference>
<evidence type="ECO:0000313" key="2">
    <source>
        <dbReference type="Proteomes" id="UP001177260"/>
    </source>
</evidence>